<protein>
    <submittedName>
        <fullName evidence="8">Major facilitator superfamily MFS_1</fullName>
    </submittedName>
</protein>
<dbReference type="GO" id="GO:0005886">
    <property type="term" value="C:plasma membrane"/>
    <property type="evidence" value="ECO:0007669"/>
    <property type="project" value="UniProtKB-SubCell"/>
</dbReference>
<dbReference type="CDD" id="cd06173">
    <property type="entry name" value="MFS_MefA_like"/>
    <property type="match status" value="1"/>
</dbReference>
<dbReference type="SUPFAM" id="SSF103473">
    <property type="entry name" value="MFS general substrate transporter"/>
    <property type="match status" value="1"/>
</dbReference>
<keyword evidence="6 7" id="KW-0472">Membrane</keyword>
<evidence type="ECO:0000256" key="4">
    <source>
        <dbReference type="ARBA" id="ARBA00022692"/>
    </source>
</evidence>
<keyword evidence="3" id="KW-1003">Cell membrane</keyword>
<evidence type="ECO:0000256" key="1">
    <source>
        <dbReference type="ARBA" id="ARBA00004651"/>
    </source>
</evidence>
<feature type="transmembrane region" description="Helical" evidence="7">
    <location>
        <begin position="50"/>
        <end position="75"/>
    </location>
</feature>
<feature type="transmembrane region" description="Helical" evidence="7">
    <location>
        <begin position="20"/>
        <end position="44"/>
    </location>
</feature>
<dbReference type="Gene3D" id="1.20.1250.20">
    <property type="entry name" value="MFS general substrate transporter like domains"/>
    <property type="match status" value="1"/>
</dbReference>
<sequence>MSSEASSSGWKVFKHRDFAFYCGARFLSATAIQMQTVAGSWLVYDLTGSALALGLAGLFAFLPAAGLVLVSGLVADRRDRRAILIVCYAVTTAAAFGFLLLAWTGPRSVWPIYGLIVIFGTARAFANPAGQALLPNLVPREELSLAVTWNSSAWQTAIILGPALGGLLYGVDGTLAFAVATVLFVVTLGLLAAIRHRAPVRAAARAGWADLVGGIQFIRSKRIILGAITLDLFAVLLGGATALLPIYARDILAIGASGLGVLRSMPAVGAVSMAALLAVRPLRRRTGARMFQAVGVFGIATIGLGFSTSFAAALICLLVLGAADMVSVVIRHTLIQIETSDDMRGRVASVNSVFIGASNELGEFESGLVAHLIGTAPAVVVGGIGTLAVALLCAKWFPELRDRDRLVT</sequence>
<dbReference type="PANTHER" id="PTHR23513">
    <property type="entry name" value="INTEGRAL MEMBRANE EFFLUX PROTEIN-RELATED"/>
    <property type="match status" value="1"/>
</dbReference>
<keyword evidence="2" id="KW-0813">Transport</keyword>
<dbReference type="Pfam" id="PF05977">
    <property type="entry name" value="MFS_3"/>
    <property type="match status" value="1"/>
</dbReference>
<evidence type="ECO:0000256" key="7">
    <source>
        <dbReference type="SAM" id="Phobius"/>
    </source>
</evidence>
<name>A0A564WHA9_9PROT</name>
<comment type="subcellular location">
    <subcellularLocation>
        <location evidence="1">Cell membrane</location>
        <topology evidence="1">Multi-pass membrane protein</topology>
    </subcellularLocation>
</comment>
<reference evidence="8" key="1">
    <citation type="submission" date="2018-11" db="EMBL/GenBank/DDBJ databases">
        <authorList>
            <person name="Onetto C."/>
        </authorList>
    </citation>
    <scope>NUCLEOTIDE SEQUENCE [LARGE SCALE GENOMIC DNA]</scope>
</reference>
<keyword evidence="5 7" id="KW-1133">Transmembrane helix</keyword>
<keyword evidence="9" id="KW-1185">Reference proteome</keyword>
<gene>
    <name evidence="8" type="ORF">DF3PA_30152</name>
</gene>
<feature type="transmembrane region" description="Helical" evidence="7">
    <location>
        <begin position="147"/>
        <end position="169"/>
    </location>
</feature>
<evidence type="ECO:0000256" key="2">
    <source>
        <dbReference type="ARBA" id="ARBA00022448"/>
    </source>
</evidence>
<feature type="transmembrane region" description="Helical" evidence="7">
    <location>
        <begin position="175"/>
        <end position="194"/>
    </location>
</feature>
<feature type="transmembrane region" description="Helical" evidence="7">
    <location>
        <begin position="291"/>
        <end position="320"/>
    </location>
</feature>
<feature type="transmembrane region" description="Helical" evidence="7">
    <location>
        <begin position="223"/>
        <end position="248"/>
    </location>
</feature>
<feature type="transmembrane region" description="Helical" evidence="7">
    <location>
        <begin position="260"/>
        <end position="279"/>
    </location>
</feature>
<evidence type="ECO:0000256" key="3">
    <source>
        <dbReference type="ARBA" id="ARBA00022475"/>
    </source>
</evidence>
<dbReference type="InterPro" id="IPR036259">
    <property type="entry name" value="MFS_trans_sf"/>
</dbReference>
<keyword evidence="4 7" id="KW-0812">Transmembrane</keyword>
<proteinExistence type="predicted"/>
<dbReference type="Proteomes" id="UP000326641">
    <property type="component" value="Unassembled WGS sequence"/>
</dbReference>
<dbReference type="AlphaFoldDB" id="A0A564WHA9"/>
<feature type="transmembrane region" description="Helical" evidence="7">
    <location>
        <begin position="82"/>
        <end position="103"/>
    </location>
</feature>
<comment type="caution">
    <text evidence="8">The sequence shown here is derived from an EMBL/GenBank/DDBJ whole genome shotgun (WGS) entry which is preliminary data.</text>
</comment>
<dbReference type="PANTHER" id="PTHR23513:SF9">
    <property type="entry name" value="ENTEROBACTIN EXPORTER ENTS"/>
    <property type="match status" value="1"/>
</dbReference>
<organism evidence="8 9">
    <name type="scientific">Candidatus Defluviicoccus seviourii</name>
    <dbReference type="NCBI Taxonomy" id="2565273"/>
    <lineage>
        <taxon>Bacteria</taxon>
        <taxon>Pseudomonadati</taxon>
        <taxon>Pseudomonadota</taxon>
        <taxon>Alphaproteobacteria</taxon>
        <taxon>Rhodospirillales</taxon>
        <taxon>Rhodospirillaceae</taxon>
        <taxon>Defluviicoccus</taxon>
    </lineage>
</organism>
<accession>A0A564WHA9</accession>
<evidence type="ECO:0000256" key="5">
    <source>
        <dbReference type="ARBA" id="ARBA00022989"/>
    </source>
</evidence>
<feature type="transmembrane region" description="Helical" evidence="7">
    <location>
        <begin position="109"/>
        <end position="126"/>
    </location>
</feature>
<evidence type="ECO:0000313" key="9">
    <source>
        <dbReference type="Proteomes" id="UP000326641"/>
    </source>
</evidence>
<dbReference type="EMBL" id="UXAT02000023">
    <property type="protein sequence ID" value="VUX46924.1"/>
    <property type="molecule type" value="Genomic_DNA"/>
</dbReference>
<feature type="transmembrane region" description="Helical" evidence="7">
    <location>
        <begin position="368"/>
        <end position="393"/>
    </location>
</feature>
<evidence type="ECO:0000313" key="8">
    <source>
        <dbReference type="EMBL" id="VUX46924.1"/>
    </source>
</evidence>
<evidence type="ECO:0000256" key="6">
    <source>
        <dbReference type="ARBA" id="ARBA00023136"/>
    </source>
</evidence>
<dbReference type="InterPro" id="IPR010290">
    <property type="entry name" value="TM_effector"/>
</dbReference>